<evidence type="ECO:0000256" key="1">
    <source>
        <dbReference type="SAM" id="MobiDB-lite"/>
    </source>
</evidence>
<dbReference type="Proteomes" id="UP000314294">
    <property type="component" value="Unassembled WGS sequence"/>
</dbReference>
<dbReference type="AlphaFoldDB" id="A0A4Z2IU30"/>
<proteinExistence type="predicted"/>
<feature type="region of interest" description="Disordered" evidence="1">
    <location>
        <begin position="237"/>
        <end position="262"/>
    </location>
</feature>
<comment type="caution">
    <text evidence="2">The sequence shown here is derived from an EMBL/GenBank/DDBJ whole genome shotgun (WGS) entry which is preliminary data.</text>
</comment>
<reference evidence="2 3" key="1">
    <citation type="submission" date="2019-03" db="EMBL/GenBank/DDBJ databases">
        <title>First draft genome of Liparis tanakae, snailfish: a comprehensive survey of snailfish specific genes.</title>
        <authorList>
            <person name="Kim W."/>
            <person name="Song I."/>
            <person name="Jeong J.-H."/>
            <person name="Kim D."/>
            <person name="Kim S."/>
            <person name="Ryu S."/>
            <person name="Song J.Y."/>
            <person name="Lee S.K."/>
        </authorList>
    </citation>
    <scope>NUCLEOTIDE SEQUENCE [LARGE SCALE GENOMIC DNA]</scope>
    <source>
        <tissue evidence="2">Muscle</tissue>
    </source>
</reference>
<keyword evidence="3" id="KW-1185">Reference proteome</keyword>
<feature type="region of interest" description="Disordered" evidence="1">
    <location>
        <begin position="121"/>
        <end position="200"/>
    </location>
</feature>
<feature type="compositionally biased region" description="Basic and acidic residues" evidence="1">
    <location>
        <begin position="141"/>
        <end position="186"/>
    </location>
</feature>
<name>A0A4Z2IU30_9TELE</name>
<dbReference type="EMBL" id="SRLO01000052">
    <property type="protein sequence ID" value="TNN80713.1"/>
    <property type="molecule type" value="Genomic_DNA"/>
</dbReference>
<gene>
    <name evidence="2" type="ORF">EYF80_009064</name>
</gene>
<protein>
    <submittedName>
        <fullName evidence="2">Uncharacterized protein</fullName>
    </submittedName>
</protein>
<organism evidence="2 3">
    <name type="scientific">Liparis tanakae</name>
    <name type="common">Tanaka's snailfish</name>
    <dbReference type="NCBI Taxonomy" id="230148"/>
    <lineage>
        <taxon>Eukaryota</taxon>
        <taxon>Metazoa</taxon>
        <taxon>Chordata</taxon>
        <taxon>Craniata</taxon>
        <taxon>Vertebrata</taxon>
        <taxon>Euteleostomi</taxon>
        <taxon>Actinopterygii</taxon>
        <taxon>Neopterygii</taxon>
        <taxon>Teleostei</taxon>
        <taxon>Neoteleostei</taxon>
        <taxon>Acanthomorphata</taxon>
        <taxon>Eupercaria</taxon>
        <taxon>Perciformes</taxon>
        <taxon>Cottioidei</taxon>
        <taxon>Cottales</taxon>
        <taxon>Liparidae</taxon>
        <taxon>Liparis</taxon>
    </lineage>
</organism>
<evidence type="ECO:0000313" key="3">
    <source>
        <dbReference type="Proteomes" id="UP000314294"/>
    </source>
</evidence>
<sequence length="423" mass="47110">MMICQVRQKRNAGDPLLRPILTSLPVCACVREHMNDRCSLQSSSLGLTSNIGTISIYRTPVLKPPSRFHPTSPLAPQRPPAFITMATAQPVFYVVMATGVEAQAIFNKTRLQHFAEYMKRKGPEEESTLDSTFVTPTALGRDTREEGRERRVERGGPRHERGRSREEGRERRAERGEPSEEGREKTVSNQGNNETPKCGSALTSIGAFENLDTRADLKINEQARRATELQNEKLFRSENSSPTVFHRSKVGTPGTGLPISPSLTRNVLRRAHADSQTRGNEDKACILRKTSFQRVLYILSCKSCSQQTASLPLYRQLRVENDAALKPDERAKLPVGLGIQIISIKSHVNLLLNQTEMLCLHLSTDLPCETPCCCLCSFLLSGLCGPDFHGPPPLRPMFPLVSRGVIHGSRNDRTAESFHFLVD</sequence>
<accession>A0A4Z2IU30</accession>
<evidence type="ECO:0000313" key="2">
    <source>
        <dbReference type="EMBL" id="TNN80713.1"/>
    </source>
</evidence>